<keyword evidence="9 15" id="KW-0521">NADP</keyword>
<comment type="similarity">
    <text evidence="3 15">Belongs to the PNT beta subunit family.</text>
</comment>
<keyword evidence="8 16" id="KW-0812">Transmembrane</keyword>
<feature type="transmembrane region" description="Helical" evidence="16">
    <location>
        <begin position="119"/>
        <end position="137"/>
    </location>
</feature>
<evidence type="ECO:0000256" key="8">
    <source>
        <dbReference type="ARBA" id="ARBA00022692"/>
    </source>
</evidence>
<comment type="catalytic activity">
    <reaction evidence="14 15">
        <text>NAD(+) + NADPH + H(+)(in) = NADH + NADP(+) + H(+)(out)</text>
        <dbReference type="Rhea" id="RHEA:47992"/>
        <dbReference type="ChEBI" id="CHEBI:15378"/>
        <dbReference type="ChEBI" id="CHEBI:57540"/>
        <dbReference type="ChEBI" id="CHEBI:57783"/>
        <dbReference type="ChEBI" id="CHEBI:57945"/>
        <dbReference type="ChEBI" id="CHEBI:58349"/>
        <dbReference type="EC" id="7.1.1.1"/>
    </reaction>
</comment>
<dbReference type="RefSeq" id="WP_238476642.1">
    <property type="nucleotide sequence ID" value="NZ_CP042913.1"/>
</dbReference>
<dbReference type="GO" id="GO:0005886">
    <property type="term" value="C:plasma membrane"/>
    <property type="evidence" value="ECO:0007669"/>
    <property type="project" value="UniProtKB-SubCell"/>
</dbReference>
<feature type="domain" description="NADP transhydrogenase beta-like" evidence="17">
    <location>
        <begin position="41"/>
        <end position="488"/>
    </location>
</feature>
<evidence type="ECO:0000256" key="1">
    <source>
        <dbReference type="ARBA" id="ARBA00003943"/>
    </source>
</evidence>
<protein>
    <recommendedName>
        <fullName evidence="5 15">NAD(P) transhydrogenase subunit beta</fullName>
        <ecNumber evidence="4 15">7.1.1.1</ecNumber>
    </recommendedName>
    <alternativeName>
        <fullName evidence="15">Nicotinamide nucleotide transhydrogenase subunit beta</fullName>
    </alternativeName>
</protein>
<sequence>MFNIVLKPIVIAQQSLEGLEKPVVEAAEKVAQVVSWPQFSNFGYLVASVLFILGIKGLTHPRTAVRGNLLGATGMLIAVLVTLVGGHVSWPVAIAGIAVGTAAGTWFANTVQMTQMPQLVALFNGFGGIASVLVAGAEVLREAPSTGNVAVAGLAAGLAGLIGSVTFTGSLVAAGKLQELPQFRKPFSFPGQQIINAVLVAVSLLLCLNMMDGSGVEYILLTIIALILGVFLVTPIGGADMPVVIALLNSYSGLAASAAGFVINNNVLIVAGALVGASGIILTNIMCKAMNRSLLNVLFAKFEPSADGPSDDEVYAGKIKSTSPEEVAMLLDGVQRVVVVPGYGLAVAQAQHIVRELATLLEAEGVTVEYAIHPVAGRMPGHMNVLLAEADVPYDQLKEMDEINPTFSQCDVAIVIGANDVVNPVANTDPSSPIAGMPILNVSDARTVVVVKRSLSPGFAGIPNPLFAADNCLMLFGDAKQAMMDLVAAMKDS</sequence>
<gene>
    <name evidence="18" type="primary">pntB</name>
    <name evidence="18" type="ORF">Pr1d_11410</name>
</gene>
<keyword evidence="7 15" id="KW-0997">Cell inner membrane</keyword>
<dbReference type="InterPro" id="IPR029035">
    <property type="entry name" value="DHS-like_NAD/FAD-binding_dom"/>
</dbReference>
<comment type="subcellular location">
    <subcellularLocation>
        <location evidence="2">Cell inner membrane</location>
        <topology evidence="2">Multi-pass membrane protein</topology>
    </subcellularLocation>
</comment>
<evidence type="ECO:0000256" key="11">
    <source>
        <dbReference type="ARBA" id="ARBA00022989"/>
    </source>
</evidence>
<evidence type="ECO:0000256" key="2">
    <source>
        <dbReference type="ARBA" id="ARBA00004429"/>
    </source>
</evidence>
<dbReference type="GO" id="GO:0008750">
    <property type="term" value="F:proton-translocating NAD(P)+ transhydrogenase activity"/>
    <property type="evidence" value="ECO:0007669"/>
    <property type="project" value="UniProtKB-EC"/>
</dbReference>
<dbReference type="InterPro" id="IPR012136">
    <property type="entry name" value="NADH_DH_b"/>
</dbReference>
<evidence type="ECO:0000256" key="14">
    <source>
        <dbReference type="ARBA" id="ARBA00048202"/>
    </source>
</evidence>
<evidence type="ECO:0000256" key="13">
    <source>
        <dbReference type="ARBA" id="ARBA00023136"/>
    </source>
</evidence>
<evidence type="ECO:0000256" key="9">
    <source>
        <dbReference type="ARBA" id="ARBA00022857"/>
    </source>
</evidence>
<evidence type="ECO:0000259" key="17">
    <source>
        <dbReference type="Pfam" id="PF02233"/>
    </source>
</evidence>
<dbReference type="Gene3D" id="3.40.50.1220">
    <property type="entry name" value="TPP-binding domain"/>
    <property type="match status" value="1"/>
</dbReference>
<evidence type="ECO:0000256" key="15">
    <source>
        <dbReference type="PIRNR" id="PIRNR000204"/>
    </source>
</evidence>
<dbReference type="PANTHER" id="PTHR44758:SF1">
    <property type="entry name" value="NAD(P) TRANSHYDROGENASE SUBUNIT BETA"/>
    <property type="match status" value="1"/>
</dbReference>
<dbReference type="PIRSF" id="PIRSF000204">
    <property type="entry name" value="PNTB"/>
    <property type="match status" value="1"/>
</dbReference>
<dbReference type="SUPFAM" id="SSF52467">
    <property type="entry name" value="DHS-like NAD/FAD-binding domain"/>
    <property type="match status" value="1"/>
</dbReference>
<dbReference type="GO" id="GO:0016491">
    <property type="term" value="F:oxidoreductase activity"/>
    <property type="evidence" value="ECO:0007669"/>
    <property type="project" value="UniProtKB-KW"/>
</dbReference>
<reference evidence="18 19" key="1">
    <citation type="submission" date="2019-08" db="EMBL/GenBank/DDBJ databases">
        <title>Deep-cultivation of Planctomycetes and their phenomic and genomic characterization uncovers novel biology.</title>
        <authorList>
            <person name="Wiegand S."/>
            <person name="Jogler M."/>
            <person name="Boedeker C."/>
            <person name="Pinto D."/>
            <person name="Vollmers J."/>
            <person name="Rivas-Marin E."/>
            <person name="Kohn T."/>
            <person name="Peeters S.H."/>
            <person name="Heuer A."/>
            <person name="Rast P."/>
            <person name="Oberbeckmann S."/>
            <person name="Bunk B."/>
            <person name="Jeske O."/>
            <person name="Meyerdierks A."/>
            <person name="Storesund J.E."/>
            <person name="Kallscheuer N."/>
            <person name="Luecker S."/>
            <person name="Lage O.M."/>
            <person name="Pohl T."/>
            <person name="Merkel B.J."/>
            <person name="Hornburger P."/>
            <person name="Mueller R.-W."/>
            <person name="Bruemmer F."/>
            <person name="Labrenz M."/>
            <person name="Spormann A.M."/>
            <person name="Op den Camp H."/>
            <person name="Overmann J."/>
            <person name="Amann R."/>
            <person name="Jetten M.S.M."/>
            <person name="Mascher T."/>
            <person name="Medema M.H."/>
            <person name="Devos D.P."/>
            <person name="Kaster A.-K."/>
            <person name="Ovreas L."/>
            <person name="Rohde M."/>
            <person name="Galperin M.Y."/>
            <person name="Jogler C."/>
        </authorList>
    </citation>
    <scope>NUCLEOTIDE SEQUENCE [LARGE SCALE GENOMIC DNA]</scope>
    <source>
        <strain evidence="18 19">Pr1d</strain>
    </source>
</reference>
<evidence type="ECO:0000313" key="18">
    <source>
        <dbReference type="EMBL" id="QEG33871.1"/>
    </source>
</evidence>
<dbReference type="EC" id="7.1.1.1" evidence="4 15"/>
<feature type="transmembrane region" description="Helical" evidence="16">
    <location>
        <begin position="218"/>
        <end position="236"/>
    </location>
</feature>
<evidence type="ECO:0000256" key="4">
    <source>
        <dbReference type="ARBA" id="ARBA00012943"/>
    </source>
</evidence>
<evidence type="ECO:0000256" key="10">
    <source>
        <dbReference type="ARBA" id="ARBA00022967"/>
    </source>
</evidence>
<keyword evidence="18" id="KW-0560">Oxidoreductase</keyword>
<dbReference type="KEGG" id="bgok:Pr1d_11410"/>
<dbReference type="AlphaFoldDB" id="A0A5B9QI23"/>
<organism evidence="18 19">
    <name type="scientific">Bythopirellula goksoeyrii</name>
    <dbReference type="NCBI Taxonomy" id="1400387"/>
    <lineage>
        <taxon>Bacteria</taxon>
        <taxon>Pseudomonadati</taxon>
        <taxon>Planctomycetota</taxon>
        <taxon>Planctomycetia</taxon>
        <taxon>Pirellulales</taxon>
        <taxon>Lacipirellulaceae</taxon>
        <taxon>Bythopirellula</taxon>
    </lineage>
</organism>
<name>A0A5B9QI23_9BACT</name>
<keyword evidence="10 15" id="KW-1278">Translocase</keyword>
<dbReference type="Proteomes" id="UP000323917">
    <property type="component" value="Chromosome"/>
</dbReference>
<evidence type="ECO:0000256" key="3">
    <source>
        <dbReference type="ARBA" id="ARBA00007919"/>
    </source>
</evidence>
<evidence type="ECO:0000256" key="16">
    <source>
        <dbReference type="SAM" id="Phobius"/>
    </source>
</evidence>
<evidence type="ECO:0000256" key="7">
    <source>
        <dbReference type="ARBA" id="ARBA00022519"/>
    </source>
</evidence>
<keyword evidence="6 15" id="KW-1003">Cell membrane</keyword>
<evidence type="ECO:0000256" key="5">
    <source>
        <dbReference type="ARBA" id="ARBA00014581"/>
    </source>
</evidence>
<feature type="transmembrane region" description="Helical" evidence="16">
    <location>
        <begin position="194"/>
        <end position="212"/>
    </location>
</feature>
<feature type="transmembrane region" description="Helical" evidence="16">
    <location>
        <begin position="269"/>
        <end position="287"/>
    </location>
</feature>
<dbReference type="PANTHER" id="PTHR44758">
    <property type="entry name" value="NAD(P) TRANSHYDROGENASE SUBUNIT BETA"/>
    <property type="match status" value="1"/>
</dbReference>
<keyword evidence="11 16" id="KW-1133">Transmembrane helix</keyword>
<keyword evidence="12 15" id="KW-0520">NAD</keyword>
<evidence type="ECO:0000256" key="12">
    <source>
        <dbReference type="ARBA" id="ARBA00023027"/>
    </source>
</evidence>
<dbReference type="EMBL" id="CP042913">
    <property type="protein sequence ID" value="QEG33871.1"/>
    <property type="molecule type" value="Genomic_DNA"/>
</dbReference>
<keyword evidence="19" id="KW-1185">Reference proteome</keyword>
<dbReference type="InterPro" id="IPR034300">
    <property type="entry name" value="PNTB-like"/>
</dbReference>
<dbReference type="Pfam" id="PF02233">
    <property type="entry name" value="PNTB"/>
    <property type="match status" value="1"/>
</dbReference>
<keyword evidence="13 15" id="KW-0472">Membrane</keyword>
<comment type="function">
    <text evidence="1 15">The transhydrogenation between NADH and NADP is coupled to respiration and ATP hydrolysis and functions as a proton pump across the membrane.</text>
</comment>
<evidence type="ECO:0000313" key="19">
    <source>
        <dbReference type="Proteomes" id="UP000323917"/>
    </source>
</evidence>
<feature type="transmembrane region" description="Helical" evidence="16">
    <location>
        <begin position="149"/>
        <end position="173"/>
    </location>
</feature>
<accession>A0A5B9QI23</accession>
<proteinExistence type="inferred from homology"/>
<dbReference type="GO" id="GO:0050661">
    <property type="term" value="F:NADP binding"/>
    <property type="evidence" value="ECO:0007669"/>
    <property type="project" value="InterPro"/>
</dbReference>
<feature type="transmembrane region" description="Helical" evidence="16">
    <location>
        <begin position="39"/>
        <end position="55"/>
    </location>
</feature>
<evidence type="ECO:0000256" key="6">
    <source>
        <dbReference type="ARBA" id="ARBA00022475"/>
    </source>
</evidence>